<dbReference type="OrthoDB" id="9801609at2"/>
<accession>A0A502GRT8</accession>
<dbReference type="GO" id="GO:0016757">
    <property type="term" value="F:glycosyltransferase activity"/>
    <property type="evidence" value="ECO:0007669"/>
    <property type="project" value="InterPro"/>
</dbReference>
<evidence type="ECO:0000313" key="4">
    <source>
        <dbReference type="EMBL" id="TPG63706.1"/>
    </source>
</evidence>
<name>A0A502GRT8_9BACT</name>
<dbReference type="SUPFAM" id="SSF53756">
    <property type="entry name" value="UDP-Glycosyltransferase/glycogen phosphorylase"/>
    <property type="match status" value="1"/>
</dbReference>
<feature type="domain" description="Glycosyl transferase family 1" evidence="2">
    <location>
        <begin position="194"/>
        <end position="364"/>
    </location>
</feature>
<dbReference type="InterPro" id="IPR028098">
    <property type="entry name" value="Glyco_trans_4-like_N"/>
</dbReference>
<dbReference type="GO" id="GO:0009103">
    <property type="term" value="P:lipopolysaccharide biosynthetic process"/>
    <property type="evidence" value="ECO:0007669"/>
    <property type="project" value="TreeGrafter"/>
</dbReference>
<dbReference type="InterPro" id="IPR001296">
    <property type="entry name" value="Glyco_trans_1"/>
</dbReference>
<keyword evidence="1 4" id="KW-0808">Transferase</keyword>
<gene>
    <name evidence="4" type="ORF">EAH73_16785</name>
</gene>
<sequence>MHIAVTTRFLLPGNQLEGLGRYTFETLRELVHQHPECTFHFLFDRPYDPRYVLGPNVVPHVLGPPARHPLLILAWYEGAVAWWLRRHRPAALLSPESFTVLNTRVPRVLVLHDLAYLHRPHDVSRLVHRYYTYFMPRFARAAAQLVAVSEATRHDVAAQLGLPAGPIRVAYNAPAAQFRPQPAAQQAAVRAQFSAGQPYFLFVGALQPRKNLANLLRAFGLYKAGEGVGAAAGEGPAAAVQLLVVGREAWQAGPIFEAYRQLPPAVQAAVHFTGRVGEDELAGLYAAALATVYVPFFEGFGLPVVEAQASGCPVVTSNLSSLPEVAGGPTGALLCDPHQPAAIAEALAQLSRDEPLRLRLRAAGLANVARFSWVRSAEVLWEALQAAQAAGPA</sequence>
<dbReference type="PANTHER" id="PTHR46401">
    <property type="entry name" value="GLYCOSYLTRANSFERASE WBBK-RELATED"/>
    <property type="match status" value="1"/>
</dbReference>
<organism evidence="4 5">
    <name type="scientific">Hymenobacter nivis</name>
    <dbReference type="NCBI Taxonomy" id="1850093"/>
    <lineage>
        <taxon>Bacteria</taxon>
        <taxon>Pseudomonadati</taxon>
        <taxon>Bacteroidota</taxon>
        <taxon>Cytophagia</taxon>
        <taxon>Cytophagales</taxon>
        <taxon>Hymenobacteraceae</taxon>
        <taxon>Hymenobacter</taxon>
    </lineage>
</organism>
<reference evidence="4 5" key="1">
    <citation type="journal article" date="2019" name="Environ. Microbiol.">
        <title>Species interactions and distinct microbial communities in high Arctic permafrost affected cryosols are associated with the CH4 and CO2 gas fluxes.</title>
        <authorList>
            <person name="Altshuler I."/>
            <person name="Hamel J."/>
            <person name="Turney S."/>
            <person name="Magnuson E."/>
            <person name="Levesque R."/>
            <person name="Greer C."/>
            <person name="Whyte L.G."/>
        </authorList>
    </citation>
    <scope>NUCLEOTIDE SEQUENCE [LARGE SCALE GENOMIC DNA]</scope>
    <source>
        <strain evidence="4 5">S9.2P</strain>
    </source>
</reference>
<evidence type="ECO:0000259" key="3">
    <source>
        <dbReference type="Pfam" id="PF13439"/>
    </source>
</evidence>
<comment type="caution">
    <text evidence="4">The sequence shown here is derived from an EMBL/GenBank/DDBJ whole genome shotgun (WGS) entry which is preliminary data.</text>
</comment>
<dbReference type="EMBL" id="RCYZ01000007">
    <property type="protein sequence ID" value="TPG63706.1"/>
    <property type="molecule type" value="Genomic_DNA"/>
</dbReference>
<proteinExistence type="predicted"/>
<evidence type="ECO:0000313" key="5">
    <source>
        <dbReference type="Proteomes" id="UP000317646"/>
    </source>
</evidence>
<evidence type="ECO:0000259" key="2">
    <source>
        <dbReference type="Pfam" id="PF00534"/>
    </source>
</evidence>
<dbReference type="Pfam" id="PF13439">
    <property type="entry name" value="Glyco_transf_4"/>
    <property type="match status" value="1"/>
</dbReference>
<dbReference type="Pfam" id="PF00534">
    <property type="entry name" value="Glycos_transf_1"/>
    <property type="match status" value="1"/>
</dbReference>
<dbReference type="PANTHER" id="PTHR46401:SF2">
    <property type="entry name" value="GLYCOSYLTRANSFERASE WBBK-RELATED"/>
    <property type="match status" value="1"/>
</dbReference>
<feature type="domain" description="Glycosyltransferase subfamily 4-like N-terminal" evidence="3">
    <location>
        <begin position="18"/>
        <end position="172"/>
    </location>
</feature>
<protein>
    <submittedName>
        <fullName evidence="4">Glycosyltransferase family 1 protein</fullName>
    </submittedName>
</protein>
<dbReference type="Gene3D" id="3.40.50.2000">
    <property type="entry name" value="Glycogen Phosphorylase B"/>
    <property type="match status" value="2"/>
</dbReference>
<dbReference type="Proteomes" id="UP000317646">
    <property type="component" value="Unassembled WGS sequence"/>
</dbReference>
<keyword evidence="5" id="KW-1185">Reference proteome</keyword>
<evidence type="ECO:0000256" key="1">
    <source>
        <dbReference type="ARBA" id="ARBA00022679"/>
    </source>
</evidence>
<dbReference type="AlphaFoldDB" id="A0A502GRT8"/>
<dbReference type="CDD" id="cd03809">
    <property type="entry name" value="GT4_MtfB-like"/>
    <property type="match status" value="1"/>
</dbReference>
<dbReference type="RefSeq" id="WP_140468603.1">
    <property type="nucleotide sequence ID" value="NZ_RCYZ01000007.1"/>
</dbReference>